<organism evidence="7 8">
    <name type="scientific">Adineta ricciae</name>
    <name type="common">Rotifer</name>
    <dbReference type="NCBI Taxonomy" id="249248"/>
    <lineage>
        <taxon>Eukaryota</taxon>
        <taxon>Metazoa</taxon>
        <taxon>Spiralia</taxon>
        <taxon>Gnathifera</taxon>
        <taxon>Rotifera</taxon>
        <taxon>Eurotatoria</taxon>
        <taxon>Bdelloidea</taxon>
        <taxon>Adinetida</taxon>
        <taxon>Adinetidae</taxon>
        <taxon>Adineta</taxon>
    </lineage>
</organism>
<dbReference type="EMBL" id="CAJNOR010000483">
    <property type="protein sequence ID" value="CAF0927626.1"/>
    <property type="molecule type" value="Genomic_DNA"/>
</dbReference>
<comment type="subcellular location">
    <subcellularLocation>
        <location evidence="1">Membrane</location>
    </subcellularLocation>
</comment>
<evidence type="ECO:0000256" key="4">
    <source>
        <dbReference type="ARBA" id="ARBA00023136"/>
    </source>
</evidence>
<protein>
    <recommendedName>
        <fullName evidence="6">G-protein coupled receptors family 1 profile domain-containing protein</fullName>
    </recommendedName>
</protein>
<dbReference type="Gene3D" id="1.20.1070.10">
    <property type="entry name" value="Rhodopsin 7-helix transmembrane proteins"/>
    <property type="match status" value="1"/>
</dbReference>
<feature type="transmembrane region" description="Helical" evidence="5">
    <location>
        <begin position="58"/>
        <end position="82"/>
    </location>
</feature>
<feature type="transmembrane region" description="Helical" evidence="5">
    <location>
        <begin position="185"/>
        <end position="211"/>
    </location>
</feature>
<feature type="transmembrane region" description="Helical" evidence="5">
    <location>
        <begin position="102"/>
        <end position="125"/>
    </location>
</feature>
<feature type="domain" description="G-protein coupled receptors family 1 profile" evidence="6">
    <location>
        <begin position="26"/>
        <end position="290"/>
    </location>
</feature>
<evidence type="ECO:0000313" key="8">
    <source>
        <dbReference type="Proteomes" id="UP000663828"/>
    </source>
</evidence>
<dbReference type="SUPFAM" id="SSF81321">
    <property type="entry name" value="Family A G protein-coupled receptor-like"/>
    <property type="match status" value="1"/>
</dbReference>
<dbReference type="PRINTS" id="PR00237">
    <property type="entry name" value="GPCRRHODOPSN"/>
</dbReference>
<dbReference type="InterPro" id="IPR017452">
    <property type="entry name" value="GPCR_Rhodpsn_7TM"/>
</dbReference>
<evidence type="ECO:0000259" key="6">
    <source>
        <dbReference type="PROSITE" id="PS50262"/>
    </source>
</evidence>
<sequence length="329" mass="38512">MQDMNTTAHFLMIIAGIVMLIFGSIGNLLNIYVFTLWSRSQQSTRDQHHNTNQAKNSALYLLASSVSNLIIILYPLLTRIIFDGFGYSVSSYEVISLCKLRFFVLHTCDLLSLTCFCMATFDRYLITSRNVHLRNLSATKKRTIQIILLIFFLLCLHSIPLLIFFKISPTNDCDIDSNQYYYYYYYLFVIQIFLHGILPIVFLSIFGTLTFQQLNRLQIHSRLNVDKQLSRMLLLMSLAIILSSIPYCIEQIYYGMFSRDDQQRSALVFLLHVISSLLFYTNPVSSFYIYFVSTPHFRREVQKLVFGDKHHHHFINNQIHTIDKLHHSH</sequence>
<dbReference type="AlphaFoldDB" id="A0A814BGM7"/>
<dbReference type="InterPro" id="IPR000276">
    <property type="entry name" value="GPCR_Rhodpsn"/>
</dbReference>
<feature type="transmembrane region" description="Helical" evidence="5">
    <location>
        <begin position="266"/>
        <end position="291"/>
    </location>
</feature>
<dbReference type="Proteomes" id="UP000663828">
    <property type="component" value="Unassembled WGS sequence"/>
</dbReference>
<evidence type="ECO:0000256" key="1">
    <source>
        <dbReference type="ARBA" id="ARBA00004370"/>
    </source>
</evidence>
<evidence type="ECO:0000313" key="7">
    <source>
        <dbReference type="EMBL" id="CAF0927626.1"/>
    </source>
</evidence>
<dbReference type="GO" id="GO:0004930">
    <property type="term" value="F:G protein-coupled receptor activity"/>
    <property type="evidence" value="ECO:0007669"/>
    <property type="project" value="InterPro"/>
</dbReference>
<name>A0A814BGM7_ADIRI</name>
<comment type="caution">
    <text evidence="7">The sequence shown here is derived from an EMBL/GenBank/DDBJ whole genome shotgun (WGS) entry which is preliminary data.</text>
</comment>
<feature type="transmembrane region" description="Helical" evidence="5">
    <location>
        <begin position="146"/>
        <end position="165"/>
    </location>
</feature>
<dbReference type="InterPro" id="IPR052954">
    <property type="entry name" value="GPCR-Ligand_Int"/>
</dbReference>
<feature type="transmembrane region" description="Helical" evidence="5">
    <location>
        <begin position="12"/>
        <end position="37"/>
    </location>
</feature>
<keyword evidence="2 5" id="KW-0812">Transmembrane</keyword>
<accession>A0A814BGM7</accession>
<reference evidence="7" key="1">
    <citation type="submission" date="2021-02" db="EMBL/GenBank/DDBJ databases">
        <authorList>
            <person name="Nowell W R."/>
        </authorList>
    </citation>
    <scope>NUCLEOTIDE SEQUENCE</scope>
</reference>
<feature type="transmembrane region" description="Helical" evidence="5">
    <location>
        <begin position="232"/>
        <end position="254"/>
    </location>
</feature>
<gene>
    <name evidence="7" type="ORF">XAT740_LOCUS9393</name>
</gene>
<keyword evidence="3 5" id="KW-1133">Transmembrane helix</keyword>
<evidence type="ECO:0000256" key="5">
    <source>
        <dbReference type="SAM" id="Phobius"/>
    </source>
</evidence>
<dbReference type="PROSITE" id="PS50262">
    <property type="entry name" value="G_PROTEIN_RECEP_F1_2"/>
    <property type="match status" value="1"/>
</dbReference>
<keyword evidence="8" id="KW-1185">Reference proteome</keyword>
<dbReference type="PANTHER" id="PTHR46641">
    <property type="entry name" value="FMRFAMIDE RECEPTOR-RELATED"/>
    <property type="match status" value="1"/>
</dbReference>
<keyword evidence="4 5" id="KW-0472">Membrane</keyword>
<evidence type="ECO:0000256" key="3">
    <source>
        <dbReference type="ARBA" id="ARBA00022989"/>
    </source>
</evidence>
<evidence type="ECO:0000256" key="2">
    <source>
        <dbReference type="ARBA" id="ARBA00022692"/>
    </source>
</evidence>
<dbReference type="GO" id="GO:0016020">
    <property type="term" value="C:membrane"/>
    <property type="evidence" value="ECO:0007669"/>
    <property type="project" value="UniProtKB-SubCell"/>
</dbReference>
<proteinExistence type="predicted"/>